<keyword evidence="3" id="KW-0378">Hydrolase</keyword>
<dbReference type="Gene3D" id="3.40.140.10">
    <property type="entry name" value="Cytidine Deaminase, domain 2"/>
    <property type="match status" value="1"/>
</dbReference>
<dbReference type="InterPro" id="IPR001405">
    <property type="entry name" value="UPF0758"/>
</dbReference>
<dbReference type="InterPro" id="IPR020891">
    <property type="entry name" value="UPF0758_CS"/>
</dbReference>
<accession>A0AA37WXZ6</accession>
<evidence type="ECO:0000256" key="3">
    <source>
        <dbReference type="ARBA" id="ARBA00022801"/>
    </source>
</evidence>
<dbReference type="PROSITE" id="PS01302">
    <property type="entry name" value="UPF0758"/>
    <property type="match status" value="1"/>
</dbReference>
<evidence type="ECO:0000256" key="4">
    <source>
        <dbReference type="ARBA" id="ARBA00022833"/>
    </source>
</evidence>
<protein>
    <submittedName>
        <fullName evidence="8">UPF0758 protein</fullName>
    </submittedName>
</protein>
<evidence type="ECO:0000259" key="7">
    <source>
        <dbReference type="PROSITE" id="PS50249"/>
    </source>
</evidence>
<keyword evidence="2" id="KW-0479">Metal-binding</keyword>
<name>A0AA37WXZ6_9GAMM</name>
<evidence type="ECO:0000256" key="1">
    <source>
        <dbReference type="ARBA" id="ARBA00022670"/>
    </source>
</evidence>
<evidence type="ECO:0000313" key="8">
    <source>
        <dbReference type="EMBL" id="GLS84918.1"/>
    </source>
</evidence>
<gene>
    <name evidence="8" type="ORF">GCM10007894_28950</name>
</gene>
<evidence type="ECO:0000256" key="2">
    <source>
        <dbReference type="ARBA" id="ARBA00022723"/>
    </source>
</evidence>
<dbReference type="InterPro" id="IPR025657">
    <property type="entry name" value="RadC_JAB"/>
</dbReference>
<proteinExistence type="inferred from homology"/>
<dbReference type="PANTHER" id="PTHR30471:SF3">
    <property type="entry name" value="UPF0758 PROTEIN YEES-RELATED"/>
    <property type="match status" value="1"/>
</dbReference>
<dbReference type="InterPro" id="IPR046778">
    <property type="entry name" value="UPF0758_N"/>
</dbReference>
<dbReference type="GO" id="GO:0008237">
    <property type="term" value="F:metallopeptidase activity"/>
    <property type="evidence" value="ECO:0007669"/>
    <property type="project" value="UniProtKB-KW"/>
</dbReference>
<keyword evidence="4" id="KW-0862">Zinc</keyword>
<dbReference type="PROSITE" id="PS50249">
    <property type="entry name" value="MPN"/>
    <property type="match status" value="1"/>
</dbReference>
<dbReference type="GO" id="GO:0046872">
    <property type="term" value="F:metal ion binding"/>
    <property type="evidence" value="ECO:0007669"/>
    <property type="project" value="UniProtKB-KW"/>
</dbReference>
<reference evidence="8 9" key="1">
    <citation type="journal article" date="2014" name="Int. J. Syst. Evol. Microbiol.">
        <title>Complete genome sequence of Corynebacterium casei LMG S-19264T (=DSM 44701T), isolated from a smear-ripened cheese.</title>
        <authorList>
            <consortium name="US DOE Joint Genome Institute (JGI-PGF)"/>
            <person name="Walter F."/>
            <person name="Albersmeier A."/>
            <person name="Kalinowski J."/>
            <person name="Ruckert C."/>
        </authorList>
    </citation>
    <scope>NUCLEOTIDE SEQUENCE [LARGE SCALE GENOMIC DNA]</scope>
    <source>
        <strain evidence="8 9">NBRC 112785</strain>
    </source>
</reference>
<dbReference type="InterPro" id="IPR037518">
    <property type="entry name" value="MPN"/>
</dbReference>
<sequence length="224" mass="24484">MTIKNWPKGYGPRERLLVKGAEHLTDAEVIALLIGSGRKGLSAVDIGHNLLTTFSGINGVKRACAKHVQALAGVGPAKYAVICAAFELCRRASLEQIVDMQAITNPSQTKAFVLQQLSHLDREVFALILLDNQHRVIDFEQVFKGTINAAAVYPREVVKIVLEKQAAALILVHNHPSGLAEPSQSDRGITERLIQALKSIDVQVLDHLVVGHQHVVSFAERGWI</sequence>
<dbReference type="EMBL" id="BSPO01000014">
    <property type="protein sequence ID" value="GLS84918.1"/>
    <property type="molecule type" value="Genomic_DNA"/>
</dbReference>
<dbReference type="NCBIfam" id="NF000642">
    <property type="entry name" value="PRK00024.1"/>
    <property type="match status" value="1"/>
</dbReference>
<dbReference type="Proteomes" id="UP001157439">
    <property type="component" value="Unassembled WGS sequence"/>
</dbReference>
<dbReference type="CDD" id="cd08071">
    <property type="entry name" value="MPN_DUF2466"/>
    <property type="match status" value="1"/>
</dbReference>
<organism evidence="8 9">
    <name type="scientific">Paraferrimonas haliotis</name>
    <dbReference type="NCBI Taxonomy" id="2013866"/>
    <lineage>
        <taxon>Bacteria</taxon>
        <taxon>Pseudomonadati</taxon>
        <taxon>Pseudomonadota</taxon>
        <taxon>Gammaproteobacteria</taxon>
        <taxon>Alteromonadales</taxon>
        <taxon>Ferrimonadaceae</taxon>
        <taxon>Paraferrimonas</taxon>
    </lineage>
</organism>
<dbReference type="RefSeq" id="WP_095499371.1">
    <property type="nucleotide sequence ID" value="NZ_BSPO01000014.1"/>
</dbReference>
<keyword evidence="1" id="KW-0645">Protease</keyword>
<keyword evidence="5" id="KW-0482">Metalloprotease</keyword>
<evidence type="ECO:0000256" key="5">
    <source>
        <dbReference type="ARBA" id="ARBA00023049"/>
    </source>
</evidence>
<dbReference type="GO" id="GO:0006508">
    <property type="term" value="P:proteolysis"/>
    <property type="evidence" value="ECO:0007669"/>
    <property type="project" value="UniProtKB-KW"/>
</dbReference>
<comment type="similarity">
    <text evidence="6">Belongs to the UPF0758 family.</text>
</comment>
<dbReference type="Pfam" id="PF04002">
    <property type="entry name" value="RadC"/>
    <property type="match status" value="1"/>
</dbReference>
<dbReference type="Pfam" id="PF20582">
    <property type="entry name" value="UPF0758_N"/>
    <property type="match status" value="1"/>
</dbReference>
<dbReference type="PANTHER" id="PTHR30471">
    <property type="entry name" value="DNA REPAIR PROTEIN RADC"/>
    <property type="match status" value="1"/>
</dbReference>
<keyword evidence="9" id="KW-1185">Reference proteome</keyword>
<evidence type="ECO:0000313" key="9">
    <source>
        <dbReference type="Proteomes" id="UP001157439"/>
    </source>
</evidence>
<dbReference type="NCBIfam" id="TIGR00608">
    <property type="entry name" value="radc"/>
    <property type="match status" value="1"/>
</dbReference>
<dbReference type="AlphaFoldDB" id="A0AA37WXZ6"/>
<evidence type="ECO:0000256" key="6">
    <source>
        <dbReference type="RuleBase" id="RU003797"/>
    </source>
</evidence>
<comment type="caution">
    <text evidence="8">The sequence shown here is derived from an EMBL/GenBank/DDBJ whole genome shotgun (WGS) entry which is preliminary data.</text>
</comment>
<feature type="domain" description="MPN" evidence="7">
    <location>
        <begin position="102"/>
        <end position="224"/>
    </location>
</feature>